<dbReference type="InterPro" id="IPR017941">
    <property type="entry name" value="Rieske_2Fe-2S"/>
</dbReference>
<evidence type="ECO:0000256" key="3">
    <source>
        <dbReference type="ARBA" id="ARBA00023004"/>
    </source>
</evidence>
<reference evidence="6" key="2">
    <citation type="journal article" date="2014" name="ISME J.">
        <title>Microbial stratification in low pH oxic and suboxic macroscopic growths along an acid mine drainage.</title>
        <authorList>
            <person name="Mendez-Garcia C."/>
            <person name="Mesa V."/>
            <person name="Sprenger R.R."/>
            <person name="Richter M."/>
            <person name="Diez M.S."/>
            <person name="Solano J."/>
            <person name="Bargiela R."/>
            <person name="Golyshina O.V."/>
            <person name="Manteca A."/>
            <person name="Ramos J.L."/>
            <person name="Gallego J.R."/>
            <person name="Llorente I."/>
            <person name="Martins Dos Santos V.A."/>
            <person name="Jensen O.N."/>
            <person name="Pelaez A.I."/>
            <person name="Sanchez J."/>
            <person name="Ferrer M."/>
        </authorList>
    </citation>
    <scope>NUCLEOTIDE SEQUENCE</scope>
</reference>
<feature type="domain" description="Rieske" evidence="5">
    <location>
        <begin position="4"/>
        <end position="100"/>
    </location>
</feature>
<evidence type="ECO:0000313" key="6">
    <source>
        <dbReference type="EMBL" id="EQD30171.1"/>
    </source>
</evidence>
<evidence type="ECO:0000256" key="4">
    <source>
        <dbReference type="ARBA" id="ARBA00023014"/>
    </source>
</evidence>
<dbReference type="InterPro" id="IPR036922">
    <property type="entry name" value="Rieske_2Fe-2S_sf"/>
</dbReference>
<organism evidence="6">
    <name type="scientific">mine drainage metagenome</name>
    <dbReference type="NCBI Taxonomy" id="410659"/>
    <lineage>
        <taxon>unclassified sequences</taxon>
        <taxon>metagenomes</taxon>
        <taxon>ecological metagenomes</taxon>
    </lineage>
</organism>
<reference evidence="6" key="1">
    <citation type="submission" date="2013-08" db="EMBL/GenBank/DDBJ databases">
        <authorList>
            <person name="Mendez C."/>
            <person name="Richter M."/>
            <person name="Ferrer M."/>
            <person name="Sanchez J."/>
        </authorList>
    </citation>
    <scope>NUCLEOTIDE SEQUENCE</scope>
</reference>
<protein>
    <submittedName>
        <fullName evidence="6">Rieske (2Fe-2S) domain-containing protein</fullName>
    </submittedName>
</protein>
<accession>T0Y513</accession>
<dbReference type="CDD" id="cd03528">
    <property type="entry name" value="Rieske_RO_ferredoxin"/>
    <property type="match status" value="1"/>
</dbReference>
<comment type="caution">
    <text evidence="6">The sequence shown here is derived from an EMBL/GenBank/DDBJ whole genome shotgun (WGS) entry which is preliminary data.</text>
</comment>
<keyword evidence="4" id="KW-0411">Iron-sulfur</keyword>
<dbReference type="GO" id="GO:0046872">
    <property type="term" value="F:metal ion binding"/>
    <property type="evidence" value="ECO:0007669"/>
    <property type="project" value="UniProtKB-KW"/>
</dbReference>
<dbReference type="SUPFAM" id="SSF50022">
    <property type="entry name" value="ISP domain"/>
    <property type="match status" value="1"/>
</dbReference>
<dbReference type="AlphaFoldDB" id="T0Y513"/>
<evidence type="ECO:0000256" key="1">
    <source>
        <dbReference type="ARBA" id="ARBA00022714"/>
    </source>
</evidence>
<gene>
    <name evidence="6" type="ORF">B2A_14254</name>
</gene>
<dbReference type="GO" id="GO:0051537">
    <property type="term" value="F:2 iron, 2 sulfur cluster binding"/>
    <property type="evidence" value="ECO:0007669"/>
    <property type="project" value="UniProtKB-KW"/>
</dbReference>
<dbReference type="PANTHER" id="PTHR21496">
    <property type="entry name" value="FERREDOXIN-RELATED"/>
    <property type="match status" value="1"/>
</dbReference>
<dbReference type="Gene3D" id="2.102.10.10">
    <property type="entry name" value="Rieske [2Fe-2S] iron-sulphur domain"/>
    <property type="match status" value="1"/>
</dbReference>
<dbReference type="EMBL" id="AUZZ01010332">
    <property type="protein sequence ID" value="EQD30171.1"/>
    <property type="molecule type" value="Genomic_DNA"/>
</dbReference>
<keyword evidence="1" id="KW-0001">2Fe-2S</keyword>
<dbReference type="PROSITE" id="PS51296">
    <property type="entry name" value="RIESKE"/>
    <property type="match status" value="1"/>
</dbReference>
<evidence type="ECO:0000256" key="2">
    <source>
        <dbReference type="ARBA" id="ARBA00022723"/>
    </source>
</evidence>
<evidence type="ECO:0000259" key="5">
    <source>
        <dbReference type="PROSITE" id="PS51296"/>
    </source>
</evidence>
<name>T0Y513_9ZZZZ</name>
<dbReference type="Pfam" id="PF00355">
    <property type="entry name" value="Rieske"/>
    <property type="match status" value="1"/>
</dbReference>
<keyword evidence="2" id="KW-0479">Metal-binding</keyword>
<dbReference type="PANTHER" id="PTHR21496:SF23">
    <property type="entry name" value="3-PHENYLPROPIONATE_CINNAMIC ACID DIOXYGENASE FERREDOXIN SUBUNIT"/>
    <property type="match status" value="1"/>
</dbReference>
<sequence length="103" mass="11098">MRVWHAVCPAEMLKRDGLAVLELATTAIAVFDIQGDLYAVENICTHDGGELAGGPLEDHVITCPRHSARFDLRTGQVLAPPACVPLRTFPARIHDGVVEVGID</sequence>
<keyword evidence="3" id="KW-0408">Iron</keyword>
<proteinExistence type="predicted"/>